<keyword evidence="2" id="KW-0639">Primosome</keyword>
<proteinExistence type="inferred from homology"/>
<feature type="region of interest" description="Disordered" evidence="3">
    <location>
        <begin position="237"/>
        <end position="263"/>
    </location>
</feature>
<dbReference type="InterPro" id="IPR002755">
    <property type="entry name" value="DNA_primase_S"/>
</dbReference>
<dbReference type="OrthoDB" id="19606at2759"/>
<feature type="region of interest" description="Disordered" evidence="3">
    <location>
        <begin position="296"/>
        <end position="318"/>
    </location>
</feature>
<keyword evidence="2" id="KW-0235">DNA replication</keyword>
<keyword evidence="2" id="KW-0804">Transcription</keyword>
<evidence type="ECO:0000256" key="1">
    <source>
        <dbReference type="ARBA" id="ARBA00009762"/>
    </source>
</evidence>
<dbReference type="Gene3D" id="3.90.920.10">
    <property type="entry name" value="DNA primase, PRIM domain"/>
    <property type="match status" value="1"/>
</dbReference>
<dbReference type="Proteomes" id="UP000324800">
    <property type="component" value="Unassembled WGS sequence"/>
</dbReference>
<reference evidence="4 5" key="1">
    <citation type="submission" date="2019-03" db="EMBL/GenBank/DDBJ databases">
        <title>Single cell metagenomics reveals metabolic interactions within the superorganism composed of flagellate Streblomastix strix and complex community of Bacteroidetes bacteria on its surface.</title>
        <authorList>
            <person name="Treitli S.C."/>
            <person name="Kolisko M."/>
            <person name="Husnik F."/>
            <person name="Keeling P."/>
            <person name="Hampl V."/>
        </authorList>
    </citation>
    <scope>NUCLEOTIDE SEQUENCE [LARGE SCALE GENOMIC DNA]</scope>
    <source>
        <strain evidence="4">ST1C</strain>
    </source>
</reference>
<dbReference type="AlphaFoldDB" id="A0A5J4W4B3"/>
<feature type="compositionally biased region" description="Basic and acidic residues" evidence="3">
    <location>
        <begin position="303"/>
        <end position="312"/>
    </location>
</feature>
<feature type="non-terminal residue" evidence="4">
    <location>
        <position position="1"/>
    </location>
</feature>
<dbReference type="GO" id="GO:0000428">
    <property type="term" value="C:DNA-directed RNA polymerase complex"/>
    <property type="evidence" value="ECO:0007669"/>
    <property type="project" value="UniProtKB-KW"/>
</dbReference>
<dbReference type="EMBL" id="SNRW01003612">
    <property type="protein sequence ID" value="KAA6389363.1"/>
    <property type="molecule type" value="Genomic_DNA"/>
</dbReference>
<evidence type="ECO:0000313" key="5">
    <source>
        <dbReference type="Proteomes" id="UP000324800"/>
    </source>
</evidence>
<protein>
    <recommendedName>
        <fullName evidence="2">DNA primase</fullName>
        <ecNumber evidence="2">2.7.7.-</ecNumber>
    </recommendedName>
</protein>
<keyword evidence="2" id="KW-0240">DNA-directed RNA polymerase</keyword>
<dbReference type="EC" id="2.7.7.-" evidence="2"/>
<evidence type="ECO:0000256" key="2">
    <source>
        <dbReference type="RuleBase" id="RU003514"/>
    </source>
</evidence>
<evidence type="ECO:0000256" key="3">
    <source>
        <dbReference type="SAM" id="MobiDB-lite"/>
    </source>
</evidence>
<dbReference type="PANTHER" id="PTHR10536">
    <property type="entry name" value="DNA PRIMASE SMALL SUBUNIT"/>
    <property type="match status" value="1"/>
</dbReference>
<feature type="compositionally biased region" description="Polar residues" evidence="3">
    <location>
        <begin position="243"/>
        <end position="259"/>
    </location>
</feature>
<gene>
    <name evidence="4" type="ORF">EZS28_015106</name>
</gene>
<comment type="caution">
    <text evidence="4">The sequence shown here is derived from an EMBL/GenBank/DDBJ whole genome shotgun (WGS) entry which is preliminary data.</text>
</comment>
<accession>A0A5J4W4B3</accession>
<name>A0A5J4W4B3_9EUKA</name>
<evidence type="ECO:0000313" key="4">
    <source>
        <dbReference type="EMBL" id="KAA6389363.1"/>
    </source>
</evidence>
<dbReference type="SUPFAM" id="SSF56747">
    <property type="entry name" value="Prim-pol domain"/>
    <property type="match status" value="1"/>
</dbReference>
<dbReference type="Pfam" id="PF01896">
    <property type="entry name" value="DNA_primase_S"/>
    <property type="match status" value="1"/>
</dbReference>
<keyword evidence="2" id="KW-0808">Transferase</keyword>
<dbReference type="GO" id="GO:0006269">
    <property type="term" value="P:DNA replication, synthesis of primer"/>
    <property type="evidence" value="ECO:0007669"/>
    <property type="project" value="UniProtKB-KW"/>
</dbReference>
<dbReference type="GO" id="GO:0003899">
    <property type="term" value="F:DNA-directed RNA polymerase activity"/>
    <property type="evidence" value="ECO:0007669"/>
    <property type="project" value="InterPro"/>
</dbReference>
<organism evidence="4 5">
    <name type="scientific">Streblomastix strix</name>
    <dbReference type="NCBI Taxonomy" id="222440"/>
    <lineage>
        <taxon>Eukaryota</taxon>
        <taxon>Metamonada</taxon>
        <taxon>Preaxostyla</taxon>
        <taxon>Oxymonadida</taxon>
        <taxon>Streblomastigidae</taxon>
        <taxon>Streblomastix</taxon>
    </lineage>
</organism>
<sequence>NLIENIDTQGYNNLQFDLLKFKFYCCYPRLDENVSLDMKHLLKAPFSIHPDTGLICVPIPIESFKQFKPYYSRMSVKPQTSTSDLIPSSFMPLSVIEQQQMIQSQQQSSSLTQQSGRNRFLALQEKKKVELQSVKMEKDEDIVLNEKEKEQMNTNEQDKETLMVKDEDEQIKGNVIKIASKQGNKMKIEDEEDEDEDFDDKIQIKENIQDPDDAMDIELDQQVDAQQQNHLLSVFASPKEKSPSIQHSSPKPSSNNNTDVIRDGKGKGQALVLEEYIKSFTAKINQWGLGIQIDNKQNINQNKQREMEKDTVDIDEEE</sequence>
<comment type="similarity">
    <text evidence="1 2">Belongs to the eukaryotic-type primase small subunit family.</text>
</comment>